<dbReference type="EMBL" id="BMNW01000017">
    <property type="protein sequence ID" value="GGM29923.1"/>
    <property type="molecule type" value="Genomic_DNA"/>
</dbReference>
<name>A0ABQ2H406_9PSED</name>
<sequence length="194" mass="21365">MVLGRSLVEVGNHKPLTDPRDKALLPYLFRPDGKVNQEDLPNGDARCHYQVAHVPGDPDNPFEATLVFAKGQLKELSAKSTSNLERTFPPTTFTPRTDSRPLGSSNLATLPNETLDRIAGHTASTNPNGLLALRQTQWHLNAIADSHITPAQRFRINHGQMLHAAGHDADQMRALAIRPEEEREAVMEGLKTEG</sequence>
<gene>
    <name evidence="2" type="ORF">GCM10009425_45630</name>
</gene>
<feature type="compositionally biased region" description="Low complexity" evidence="1">
    <location>
        <begin position="86"/>
        <end position="96"/>
    </location>
</feature>
<feature type="region of interest" description="Disordered" evidence="1">
    <location>
        <begin position="80"/>
        <end position="105"/>
    </location>
</feature>
<organism evidence="2 3">
    <name type="scientific">Pseudomonas asuensis</name>
    <dbReference type="NCBI Taxonomy" id="1825787"/>
    <lineage>
        <taxon>Bacteria</taxon>
        <taxon>Pseudomonadati</taxon>
        <taxon>Pseudomonadota</taxon>
        <taxon>Gammaproteobacteria</taxon>
        <taxon>Pseudomonadales</taxon>
        <taxon>Pseudomonadaceae</taxon>
        <taxon>Pseudomonas</taxon>
    </lineage>
</organism>
<proteinExistence type="predicted"/>
<dbReference type="Proteomes" id="UP000616499">
    <property type="component" value="Unassembled WGS sequence"/>
</dbReference>
<comment type="caution">
    <text evidence="2">The sequence shown here is derived from an EMBL/GenBank/DDBJ whole genome shotgun (WGS) entry which is preliminary data.</text>
</comment>
<accession>A0ABQ2H406</accession>
<evidence type="ECO:0000313" key="3">
    <source>
        <dbReference type="Proteomes" id="UP000616499"/>
    </source>
</evidence>
<protein>
    <submittedName>
        <fullName evidence="2">Uncharacterized protein</fullName>
    </submittedName>
</protein>
<evidence type="ECO:0000256" key="1">
    <source>
        <dbReference type="SAM" id="MobiDB-lite"/>
    </source>
</evidence>
<keyword evidence="3" id="KW-1185">Reference proteome</keyword>
<evidence type="ECO:0000313" key="2">
    <source>
        <dbReference type="EMBL" id="GGM29923.1"/>
    </source>
</evidence>
<reference evidence="3" key="1">
    <citation type="journal article" date="2019" name="Int. J. Syst. Evol. Microbiol.">
        <title>The Global Catalogue of Microorganisms (GCM) 10K type strain sequencing project: providing services to taxonomists for standard genome sequencing and annotation.</title>
        <authorList>
            <consortium name="The Broad Institute Genomics Platform"/>
            <consortium name="The Broad Institute Genome Sequencing Center for Infectious Disease"/>
            <person name="Wu L."/>
            <person name="Ma J."/>
        </authorList>
    </citation>
    <scope>NUCLEOTIDE SEQUENCE [LARGE SCALE GENOMIC DNA]</scope>
    <source>
        <strain evidence="3">JCM 13501</strain>
    </source>
</reference>